<keyword evidence="2" id="KW-1185">Reference proteome</keyword>
<proteinExistence type="predicted"/>
<dbReference type="AlphaFoldDB" id="A0A1H6WNE8"/>
<protein>
    <submittedName>
        <fullName evidence="1">Uncharacterized protein</fullName>
    </submittedName>
</protein>
<organism evidence="1 2">
    <name type="scientific">Paraburkholderia diazotrophica</name>
    <dbReference type="NCBI Taxonomy" id="667676"/>
    <lineage>
        <taxon>Bacteria</taxon>
        <taxon>Pseudomonadati</taxon>
        <taxon>Pseudomonadota</taxon>
        <taxon>Betaproteobacteria</taxon>
        <taxon>Burkholderiales</taxon>
        <taxon>Burkholderiaceae</taxon>
        <taxon>Paraburkholderia</taxon>
    </lineage>
</organism>
<dbReference type="RefSeq" id="WP_090865350.1">
    <property type="nucleotide sequence ID" value="NZ_FNYE01000007.1"/>
</dbReference>
<evidence type="ECO:0000313" key="1">
    <source>
        <dbReference type="EMBL" id="SEJ16704.1"/>
    </source>
</evidence>
<dbReference type="STRING" id="667676.SAMN05192539_1007133"/>
<accession>A0A1H6WNE8</accession>
<evidence type="ECO:0000313" key="2">
    <source>
        <dbReference type="Proteomes" id="UP000198866"/>
    </source>
</evidence>
<dbReference type="EMBL" id="FNYE01000007">
    <property type="protein sequence ID" value="SEJ16704.1"/>
    <property type="molecule type" value="Genomic_DNA"/>
</dbReference>
<name>A0A1H6WNE8_9BURK</name>
<dbReference type="OrthoDB" id="501208at2"/>
<dbReference type="Proteomes" id="UP000198866">
    <property type="component" value="Unassembled WGS sequence"/>
</dbReference>
<gene>
    <name evidence="1" type="ORF">SAMN05192539_1007133</name>
</gene>
<reference evidence="2" key="1">
    <citation type="submission" date="2016-10" db="EMBL/GenBank/DDBJ databases">
        <authorList>
            <person name="Varghese N."/>
            <person name="Submissions S."/>
        </authorList>
    </citation>
    <scope>NUCLEOTIDE SEQUENCE [LARGE SCALE GENOMIC DNA]</scope>
    <source>
        <strain evidence="2">LMG 26031</strain>
    </source>
</reference>
<sequence length="470" mass="53089">MNKPPRGIARFDSAAGMAQALASTLHGKPFVSPSQSRVQDWLMSSVNRLSPRARERCYSIGGMMEGIRRRQVRKLDIERIAEWLTGLYPQRQYDAAIVGSSNGALVHLAAAMRIPWLPQTFLCPVRAPFRDPDDAQRGFNEGRPIVDALLAADERIAVHHMQDPNQDRLMLHSMHYFRLKHLALPLAYREFLLSSLRPGGTLYVNACTRAWPVTRTSSRSVYQFGATGGATEDEYLHGGPSVKASLARYGSKRTHWTPPAPNDIAPEAEWGFDERLMRDIEWLAAQMRWRIVEIRYEEPESLSFVTAAVYRDWYRDAGIVPRRLVVDSFLLMEPLTTMRLHALPFWLLFCVEASADALQRYLQTQPAFDEIDMMLFSHGVESIGYAPIDRWRALLATAKSAGRFAGVDTTHYPRDFATFARFGRALVRLDPQFPTPPALHCARFEALLQQHGAAHRVQCAERASIQGATA</sequence>